<dbReference type="InterPro" id="IPR001077">
    <property type="entry name" value="COMT_C"/>
</dbReference>
<dbReference type="RefSeq" id="XP_040674021.1">
    <property type="nucleotide sequence ID" value="XM_040813782.1"/>
</dbReference>
<evidence type="ECO:0000256" key="4">
    <source>
        <dbReference type="ARBA" id="ARBA00038277"/>
    </source>
</evidence>
<evidence type="ECO:0000256" key="3">
    <source>
        <dbReference type="ARBA" id="ARBA00022691"/>
    </source>
</evidence>
<dbReference type="InterPro" id="IPR036390">
    <property type="entry name" value="WH_DNA-bd_sf"/>
</dbReference>
<dbReference type="InterPro" id="IPR036388">
    <property type="entry name" value="WH-like_DNA-bd_sf"/>
</dbReference>
<sequence>MTVSGTESDAETVALRLLQNVRKSNLSSQTGERAPNDISSILTDLRELEALVTIPQMWNYQVATAYQRSTGLCLLMDWNIPEHLSRAGGTMSLDKLSSVTGISKNLLRGIMREAVLWHIVDEPAREEYQLNIRSEHLLNKGHAARVHHHCDVGFRSNAFLPEYLSKANGQQDGPGPVAFQMAFQTERPFYESLACDKIRGPRFNSYLEAASFVDQNPIERFFPFEQLKSGALVVDVGGGKGQVSMRVARQYPNLSFIVQDHVVKRPETAAADDQEAISRIQWQQHDFFNEQPVKGADVYLMKAVIMDQSIPNSRRLIQNIADAMEPNKSVLLIDDALDPGSDGQLSAAGNFMNTQMLTCFGARWKLMEEWESIIYGACSRLEIVDRRTVSNEAGCRAFFRLNKRS</sequence>
<reference evidence="7" key="1">
    <citation type="journal article" date="2017" name="Genome Biol.">
        <title>Comparative genomics reveals high biological diversity and specific adaptations in the industrially and medically important fungal genus Aspergillus.</title>
        <authorList>
            <person name="de Vries R.P."/>
            <person name="Riley R."/>
            <person name="Wiebenga A."/>
            <person name="Aguilar-Osorio G."/>
            <person name="Amillis S."/>
            <person name="Uchima C.A."/>
            <person name="Anderluh G."/>
            <person name="Asadollahi M."/>
            <person name="Askin M."/>
            <person name="Barry K."/>
            <person name="Battaglia E."/>
            <person name="Bayram O."/>
            <person name="Benocci T."/>
            <person name="Braus-Stromeyer S.A."/>
            <person name="Caldana C."/>
            <person name="Canovas D."/>
            <person name="Cerqueira G.C."/>
            <person name="Chen F."/>
            <person name="Chen W."/>
            <person name="Choi C."/>
            <person name="Clum A."/>
            <person name="Dos Santos R.A."/>
            <person name="Damasio A.R."/>
            <person name="Diallinas G."/>
            <person name="Emri T."/>
            <person name="Fekete E."/>
            <person name="Flipphi M."/>
            <person name="Freyberg S."/>
            <person name="Gallo A."/>
            <person name="Gournas C."/>
            <person name="Habgood R."/>
            <person name="Hainaut M."/>
            <person name="Harispe M.L."/>
            <person name="Henrissat B."/>
            <person name="Hilden K.S."/>
            <person name="Hope R."/>
            <person name="Hossain A."/>
            <person name="Karabika E."/>
            <person name="Karaffa L."/>
            <person name="Karanyi Z."/>
            <person name="Krasevec N."/>
            <person name="Kuo A."/>
            <person name="Kusch H."/>
            <person name="LaButti K."/>
            <person name="Lagendijk E.L."/>
            <person name="Lapidus A."/>
            <person name="Levasseur A."/>
            <person name="Lindquist E."/>
            <person name="Lipzen A."/>
            <person name="Logrieco A.F."/>
            <person name="MacCabe A."/>
            <person name="Maekelae M.R."/>
            <person name="Malavazi I."/>
            <person name="Melin P."/>
            <person name="Meyer V."/>
            <person name="Mielnichuk N."/>
            <person name="Miskei M."/>
            <person name="Molnar A.P."/>
            <person name="Mule G."/>
            <person name="Ngan C.Y."/>
            <person name="Orejas M."/>
            <person name="Orosz E."/>
            <person name="Ouedraogo J.P."/>
            <person name="Overkamp K.M."/>
            <person name="Park H.-S."/>
            <person name="Perrone G."/>
            <person name="Piumi F."/>
            <person name="Punt P.J."/>
            <person name="Ram A.F."/>
            <person name="Ramon A."/>
            <person name="Rauscher S."/>
            <person name="Record E."/>
            <person name="Riano-Pachon D.M."/>
            <person name="Robert V."/>
            <person name="Roehrig J."/>
            <person name="Ruller R."/>
            <person name="Salamov A."/>
            <person name="Salih N.S."/>
            <person name="Samson R.A."/>
            <person name="Sandor E."/>
            <person name="Sanguinetti M."/>
            <person name="Schuetze T."/>
            <person name="Sepcic K."/>
            <person name="Shelest E."/>
            <person name="Sherlock G."/>
            <person name="Sophianopoulou V."/>
            <person name="Squina F.M."/>
            <person name="Sun H."/>
            <person name="Susca A."/>
            <person name="Todd R.B."/>
            <person name="Tsang A."/>
            <person name="Unkles S.E."/>
            <person name="van de Wiele N."/>
            <person name="van Rossen-Uffink D."/>
            <person name="Oliveira J.V."/>
            <person name="Vesth T.C."/>
            <person name="Visser J."/>
            <person name="Yu J.-H."/>
            <person name="Zhou M."/>
            <person name="Andersen M.R."/>
            <person name="Archer D.B."/>
            <person name="Baker S.E."/>
            <person name="Benoit I."/>
            <person name="Brakhage A.A."/>
            <person name="Braus G.H."/>
            <person name="Fischer R."/>
            <person name="Frisvad J.C."/>
            <person name="Goldman G.H."/>
            <person name="Houbraken J."/>
            <person name="Oakley B."/>
            <person name="Pocsi I."/>
            <person name="Scazzocchio C."/>
            <person name="Seiboth B."/>
            <person name="vanKuyk P.A."/>
            <person name="Wortman J."/>
            <person name="Dyer P.S."/>
            <person name="Grigoriev I.V."/>
        </authorList>
    </citation>
    <scope>NUCLEOTIDE SEQUENCE [LARGE SCALE GENOMIC DNA]</scope>
    <source>
        <strain evidence="7">CBS 583.65</strain>
    </source>
</reference>
<evidence type="ECO:0000313" key="6">
    <source>
        <dbReference type="EMBL" id="OJJ08259.1"/>
    </source>
</evidence>
<dbReference type="SUPFAM" id="SSF53335">
    <property type="entry name" value="S-adenosyl-L-methionine-dependent methyltransferases"/>
    <property type="match status" value="1"/>
</dbReference>
<dbReference type="SUPFAM" id="SSF46785">
    <property type="entry name" value="Winged helix' DNA-binding domain"/>
    <property type="match status" value="1"/>
</dbReference>
<dbReference type="PANTHER" id="PTHR43712">
    <property type="entry name" value="PUTATIVE (AFU_ORTHOLOGUE AFUA_4G14580)-RELATED"/>
    <property type="match status" value="1"/>
</dbReference>
<dbReference type="Gene3D" id="3.40.50.150">
    <property type="entry name" value="Vaccinia Virus protein VP39"/>
    <property type="match status" value="1"/>
</dbReference>
<dbReference type="GeneID" id="63729293"/>
<dbReference type="InterPro" id="IPR016461">
    <property type="entry name" value="COMT-like"/>
</dbReference>
<dbReference type="GO" id="GO:0044550">
    <property type="term" value="P:secondary metabolite biosynthetic process"/>
    <property type="evidence" value="ECO:0007669"/>
    <property type="project" value="UniProtKB-ARBA"/>
</dbReference>
<accession>A0A1L9Q3C7</accession>
<dbReference type="Gene3D" id="1.10.10.10">
    <property type="entry name" value="Winged helix-like DNA-binding domain superfamily/Winged helix DNA-binding domain"/>
    <property type="match status" value="1"/>
</dbReference>
<keyword evidence="1" id="KW-0489">Methyltransferase</keyword>
<keyword evidence="3" id="KW-0949">S-adenosyl-L-methionine</keyword>
<dbReference type="OrthoDB" id="1535081at2759"/>
<dbReference type="Pfam" id="PF00891">
    <property type="entry name" value="Methyltransf_2"/>
    <property type="match status" value="1"/>
</dbReference>
<feature type="domain" description="O-methyltransferase C-terminal" evidence="5">
    <location>
        <begin position="177"/>
        <end position="376"/>
    </location>
</feature>
<keyword evidence="2" id="KW-0808">Transferase</keyword>
<evidence type="ECO:0000313" key="7">
    <source>
        <dbReference type="Proteomes" id="UP000184073"/>
    </source>
</evidence>
<dbReference type="PROSITE" id="PS51683">
    <property type="entry name" value="SAM_OMT_II"/>
    <property type="match status" value="1"/>
</dbReference>
<organism evidence="6 7">
    <name type="scientific">Aspergillus versicolor CBS 583.65</name>
    <dbReference type="NCBI Taxonomy" id="1036611"/>
    <lineage>
        <taxon>Eukaryota</taxon>
        <taxon>Fungi</taxon>
        <taxon>Dikarya</taxon>
        <taxon>Ascomycota</taxon>
        <taxon>Pezizomycotina</taxon>
        <taxon>Eurotiomycetes</taxon>
        <taxon>Eurotiomycetidae</taxon>
        <taxon>Eurotiales</taxon>
        <taxon>Aspergillaceae</taxon>
        <taxon>Aspergillus</taxon>
        <taxon>Aspergillus subgen. Nidulantes</taxon>
    </lineage>
</organism>
<dbReference type="VEuPathDB" id="FungiDB:ASPVEDRAFT_47431"/>
<evidence type="ECO:0000256" key="2">
    <source>
        <dbReference type="ARBA" id="ARBA00022679"/>
    </source>
</evidence>
<dbReference type="GO" id="GO:0032259">
    <property type="term" value="P:methylation"/>
    <property type="evidence" value="ECO:0007669"/>
    <property type="project" value="UniProtKB-KW"/>
</dbReference>
<evidence type="ECO:0000256" key="1">
    <source>
        <dbReference type="ARBA" id="ARBA00022603"/>
    </source>
</evidence>
<comment type="similarity">
    <text evidence="4">Belongs to the class I-like SAM-binding methyltransferase superfamily. Cation-independent O-methyltransferase family.</text>
</comment>
<dbReference type="PANTHER" id="PTHR43712:SF5">
    <property type="entry name" value="O-METHYLTRANSFERASE ASQN-RELATED"/>
    <property type="match status" value="1"/>
</dbReference>
<dbReference type="Proteomes" id="UP000184073">
    <property type="component" value="Unassembled WGS sequence"/>
</dbReference>
<dbReference type="GO" id="GO:0008171">
    <property type="term" value="F:O-methyltransferase activity"/>
    <property type="evidence" value="ECO:0007669"/>
    <property type="project" value="InterPro"/>
</dbReference>
<proteinExistence type="inferred from homology"/>
<protein>
    <recommendedName>
        <fullName evidence="5">O-methyltransferase C-terminal domain-containing protein</fullName>
    </recommendedName>
</protein>
<gene>
    <name evidence="6" type="ORF">ASPVEDRAFT_47431</name>
</gene>
<keyword evidence="7" id="KW-1185">Reference proteome</keyword>
<dbReference type="InterPro" id="IPR029063">
    <property type="entry name" value="SAM-dependent_MTases_sf"/>
</dbReference>
<evidence type="ECO:0000259" key="5">
    <source>
        <dbReference type="Pfam" id="PF00891"/>
    </source>
</evidence>
<name>A0A1L9Q3C7_ASPVE</name>
<dbReference type="AlphaFoldDB" id="A0A1L9Q3C7"/>
<dbReference type="EMBL" id="KV878139">
    <property type="protein sequence ID" value="OJJ08259.1"/>
    <property type="molecule type" value="Genomic_DNA"/>
</dbReference>